<evidence type="ECO:0000259" key="2">
    <source>
        <dbReference type="Pfam" id="PF23723"/>
    </source>
</evidence>
<gene>
    <name evidence="4" type="ORF">PYX00_006926</name>
</gene>
<proteinExistence type="predicted"/>
<feature type="region of interest" description="Disordered" evidence="1">
    <location>
        <begin position="562"/>
        <end position="621"/>
    </location>
</feature>
<dbReference type="PANTHER" id="PTHR15000">
    <property type="entry name" value="ERYTHROID DIFFERENTIATION-RELATED FACTOR 1"/>
    <property type="match status" value="1"/>
</dbReference>
<feature type="domain" description="EDRF1 TPR repeats region" evidence="2">
    <location>
        <begin position="791"/>
        <end position="1163"/>
    </location>
</feature>
<dbReference type="PANTHER" id="PTHR15000:SF1">
    <property type="entry name" value="ERYTHROID DIFFERENTIATION-RELATED FACTOR 1"/>
    <property type="match status" value="1"/>
</dbReference>
<comment type="caution">
    <text evidence="4">The sequence shown here is derived from an EMBL/GenBank/DDBJ whole genome shotgun (WGS) entry which is preliminary data.</text>
</comment>
<sequence>MKIMDATSKAATNVLCDKQKPEEEKVSSCYESLDLESVKSAAVVKYSAAEAPALYTRLRCNTNLNLPPSNWLSSTAETYGLQSSLVHRSGFSSFRMAHMFPDCIGQVDVVSDAENIKKLLKIPYSRGSVSMMIHRIENTLLIDEFDIHKYLLREAESQWEWFKKFFFEHIMQPVSRKDILMHHKDNSRNALQQKSLTSKFLYHSLVFADDSEMKKRTEDESLRIAPPVPIPLPYKKTDPSLPEPKVEEEVPDPTSNHKFSRNVVWTFEDIQMLLGTDMPIFGGGTHPCISLRLRDMSKPINVLTGMDYWLDNLMCNVPEVVMCYHLNGIVQKYELIKTEDLPHLDNSKFSPKVIRDIAQNILSFLKANATKAGHTYWLFKGKDDDVVKLYDLTSLCTDVMEEKGQTPFTVPVAMLLYRVARNMKNSSDGRRQAATIRMLLQNCISLLSPEKYAGIVTSAHYMMADLYIPSDINPKSPQIIADEEETDFQQQSQTGSGEDDSKHDDFGVKSLSLSSMSEMMDDAEYIPPSPPPIGNDVLARCEDGLKHVIEGLRCLQFLNEGDDKDQKMQPEEGTEPEMAKPFQTIPMPYQPLHQGNQDTKKKSKRRKDKKSNDESDKSLLCKPKGDAVSSWQNLHLKTYTWNIHLKTLLYEKAYLICATLLEKAYSNGKFGLWLRYIRLVLKTSRILKNIRPDLYNDGVESYVFGPAADAFFMVVQNSANMAVHNEDYVTECDFEREIHAELQSMGLDKPDENDFLFPPSLVSLEELLLCSEKCYKRALQFETEPAERANLQRRIGNIQNELGVFYMNQAAAKYQQMDKGDESKSKEFKDLCTKSQNHLEEGIRAFECVKDEANLALLHSNTGRLMRLKAHFQAPAEDDEDDDARRGQEQYFYGKAIASYQKALQILGERKYNPVIWDSVNWELSTALYSMASFLQDYPSCIKNQEEAEREVIDTLLKALKYCDLETPGPRQPVYQFRSAMIHHRLASLYHKSYRTNCEEESRRKKIIQLCKLHYEKSANLLLFLEHPAEYLRVQLERVALSEFQVECVNSVTAKIKHLENCLDLLVEAKSIFKIMAEGETKVDDAKEIDKEDKAGRKNEESRESEDELNLLNLFEHRLQFVLLSLTKLTIGKTDGKRESNCLGETYKKLYAMTLKSNVSDRNPVELAKWFYRLVNEITKSLNPNR</sequence>
<organism evidence="4">
    <name type="scientific">Menopon gallinae</name>
    <name type="common">poultry shaft louse</name>
    <dbReference type="NCBI Taxonomy" id="328185"/>
    <lineage>
        <taxon>Eukaryota</taxon>
        <taxon>Metazoa</taxon>
        <taxon>Ecdysozoa</taxon>
        <taxon>Arthropoda</taxon>
        <taxon>Hexapoda</taxon>
        <taxon>Insecta</taxon>
        <taxon>Pterygota</taxon>
        <taxon>Neoptera</taxon>
        <taxon>Paraneoptera</taxon>
        <taxon>Psocodea</taxon>
        <taxon>Troctomorpha</taxon>
        <taxon>Phthiraptera</taxon>
        <taxon>Amblycera</taxon>
        <taxon>Menoponidae</taxon>
        <taxon>Menopon</taxon>
    </lineage>
</organism>
<dbReference type="AlphaFoldDB" id="A0AAW2HH43"/>
<feature type="region of interest" description="Disordered" evidence="1">
    <location>
        <begin position="235"/>
        <end position="254"/>
    </location>
</feature>
<feature type="domain" description="EDRF1 N-terminal" evidence="3">
    <location>
        <begin position="257"/>
        <end position="521"/>
    </location>
</feature>
<evidence type="ECO:0000259" key="3">
    <source>
        <dbReference type="Pfam" id="PF23788"/>
    </source>
</evidence>
<evidence type="ECO:0008006" key="5">
    <source>
        <dbReference type="Google" id="ProtNLM"/>
    </source>
</evidence>
<feature type="compositionally biased region" description="Basic and acidic residues" evidence="1">
    <location>
        <begin position="610"/>
        <end position="621"/>
    </location>
</feature>
<reference evidence="4" key="1">
    <citation type="journal article" date="2024" name="Gigascience">
        <title>Chromosome-level genome of the poultry shaft louse Menopon gallinae provides insight into the host-switching and adaptive evolution of parasitic lice.</title>
        <authorList>
            <person name="Xu Y."/>
            <person name="Ma L."/>
            <person name="Liu S."/>
            <person name="Liang Y."/>
            <person name="Liu Q."/>
            <person name="He Z."/>
            <person name="Tian L."/>
            <person name="Duan Y."/>
            <person name="Cai W."/>
            <person name="Li H."/>
            <person name="Song F."/>
        </authorList>
    </citation>
    <scope>NUCLEOTIDE SEQUENCE</scope>
    <source>
        <strain evidence="4">Cailab_2023a</strain>
    </source>
</reference>
<name>A0AAW2HH43_9NEOP</name>
<feature type="region of interest" description="Disordered" evidence="1">
    <location>
        <begin position="485"/>
        <end position="508"/>
    </location>
</feature>
<dbReference type="EMBL" id="JARGDH010000004">
    <property type="protein sequence ID" value="KAL0269089.1"/>
    <property type="molecule type" value="Genomic_DNA"/>
</dbReference>
<dbReference type="Pfam" id="PF23788">
    <property type="entry name" value="EDRF1_N"/>
    <property type="match status" value="2"/>
</dbReference>
<accession>A0AAW2HH43</accession>
<dbReference type="InterPro" id="IPR056582">
    <property type="entry name" value="EDRF1_N"/>
</dbReference>
<evidence type="ECO:0000313" key="4">
    <source>
        <dbReference type="EMBL" id="KAL0269089.1"/>
    </source>
</evidence>
<evidence type="ECO:0000256" key="1">
    <source>
        <dbReference type="SAM" id="MobiDB-lite"/>
    </source>
</evidence>
<dbReference type="InterPro" id="IPR056583">
    <property type="entry name" value="EDRF1_TPR"/>
</dbReference>
<feature type="domain" description="EDRF1 N-terminal" evidence="3">
    <location>
        <begin position="38"/>
        <end position="206"/>
    </location>
</feature>
<dbReference type="Pfam" id="PF23723">
    <property type="entry name" value="TPR_EDRF1"/>
    <property type="match status" value="1"/>
</dbReference>
<dbReference type="GO" id="GO:0045893">
    <property type="term" value="P:positive regulation of DNA-templated transcription"/>
    <property type="evidence" value="ECO:0007669"/>
    <property type="project" value="TreeGrafter"/>
</dbReference>
<protein>
    <recommendedName>
        <fullName evidence="5">Erythroid differentiation-related factor 1</fullName>
    </recommendedName>
</protein>